<dbReference type="PANTHER" id="PTHR18945">
    <property type="entry name" value="NEUROTRANSMITTER GATED ION CHANNEL"/>
    <property type="match status" value="1"/>
</dbReference>
<dbReference type="InterPro" id="IPR006028">
    <property type="entry name" value="GABAA/Glycine_rcpt"/>
</dbReference>
<protein>
    <submittedName>
        <fullName evidence="5">Neur_chan_memb domain-containing protein</fullName>
    </submittedName>
</protein>
<dbReference type="Gene3D" id="1.20.58.390">
    <property type="entry name" value="Neurotransmitter-gated ion-channel transmembrane domain"/>
    <property type="match status" value="2"/>
</dbReference>
<dbReference type="GO" id="GO:0005230">
    <property type="term" value="F:extracellular ligand-gated monoatomic ion channel activity"/>
    <property type="evidence" value="ECO:0007669"/>
    <property type="project" value="UniProtKB-ARBA"/>
</dbReference>
<dbReference type="SUPFAM" id="SSF90112">
    <property type="entry name" value="Neurotransmitter-gated ion-channel transmembrane pore"/>
    <property type="match status" value="2"/>
</dbReference>
<evidence type="ECO:0000259" key="2">
    <source>
        <dbReference type="Pfam" id="PF02932"/>
    </source>
</evidence>
<gene>
    <name evidence="3" type="ORF">TCLT_LOCUS1143</name>
</gene>
<keyword evidence="1" id="KW-0812">Transmembrane</keyword>
<evidence type="ECO:0000313" key="3">
    <source>
        <dbReference type="EMBL" id="VDM96417.1"/>
    </source>
</evidence>
<dbReference type="Pfam" id="PF02932">
    <property type="entry name" value="Neur_chan_memb"/>
    <property type="match status" value="2"/>
</dbReference>
<dbReference type="WBParaSite" id="TCLT_0000114201-mRNA-1">
    <property type="protein sequence ID" value="TCLT_0000114201-mRNA-1"/>
    <property type="gene ID" value="TCLT_0000114201"/>
</dbReference>
<dbReference type="InterPro" id="IPR006201">
    <property type="entry name" value="Neur_channel"/>
</dbReference>
<feature type="transmembrane region" description="Helical" evidence="1">
    <location>
        <begin position="223"/>
        <end position="246"/>
    </location>
</feature>
<dbReference type="OrthoDB" id="8890589at2759"/>
<dbReference type="GO" id="GO:0004888">
    <property type="term" value="F:transmembrane signaling receptor activity"/>
    <property type="evidence" value="ECO:0007669"/>
    <property type="project" value="InterPro"/>
</dbReference>
<feature type="transmembrane region" description="Helical" evidence="1">
    <location>
        <begin position="287"/>
        <end position="308"/>
    </location>
</feature>
<keyword evidence="1" id="KW-1133">Transmembrane helix</keyword>
<sequence length="396" mass="45411">MVFASLVEYAVVSYMNKKLAQRRERRRKQAEQQMPVEMPMYSQVSPTLKAKASYQNMTLINDNYVSPGRSSMKHMDTFFGATVRNPSLSITEAMMPKCDCHTIPLIQNPRLVTDKALWPAPFVKPKRATQTCRSVTPSKIDKCSRFIFPILFFTFNYGYTTATIHYHWCQLKDENCNSAVKVEPFELPSYRFTSLCINKTIATTSSGSYSRLWAQFLFVRESAFYMVQIYVPAMLVVFISWVSFWINRESAPSRTVIGTLTVLTETHLLTGTNRRLPPVSYVKAVDVYLGFCYLIVVLALIEYAVVAYSSKKYEDRKRNKNKNIFEPKPQLPAPDLLRDARIDKCTCESDISIIAIAKQPRTCNNCCSHSRIDLTARIVFPISVSSNKLYFLRQIV</sequence>
<accession>A0A158RAX3</accession>
<dbReference type="STRING" id="103827.A0A158RAX3"/>
<dbReference type="Proteomes" id="UP000276776">
    <property type="component" value="Unassembled WGS sequence"/>
</dbReference>
<dbReference type="InterPro" id="IPR036719">
    <property type="entry name" value="Neuro-gated_channel_TM_sf"/>
</dbReference>
<evidence type="ECO:0000256" key="1">
    <source>
        <dbReference type="SAM" id="Phobius"/>
    </source>
</evidence>
<evidence type="ECO:0000313" key="4">
    <source>
        <dbReference type="Proteomes" id="UP000276776"/>
    </source>
</evidence>
<dbReference type="InterPro" id="IPR006029">
    <property type="entry name" value="Neurotrans-gated_channel_TM"/>
</dbReference>
<dbReference type="AlphaFoldDB" id="A0A158RAX3"/>
<dbReference type="PRINTS" id="PR00253">
    <property type="entry name" value="GABAARECEPTR"/>
</dbReference>
<dbReference type="EMBL" id="UYYF01000124">
    <property type="protein sequence ID" value="VDM96417.1"/>
    <property type="molecule type" value="Genomic_DNA"/>
</dbReference>
<dbReference type="GO" id="GO:0016020">
    <property type="term" value="C:membrane"/>
    <property type="evidence" value="ECO:0007669"/>
    <property type="project" value="InterPro"/>
</dbReference>
<evidence type="ECO:0000313" key="5">
    <source>
        <dbReference type="WBParaSite" id="TCLT_0000114201-mRNA-1"/>
    </source>
</evidence>
<reference evidence="5" key="1">
    <citation type="submission" date="2016-04" db="UniProtKB">
        <authorList>
            <consortium name="WormBaseParasite"/>
        </authorList>
    </citation>
    <scope>IDENTIFICATION</scope>
</reference>
<name>A0A158RAX3_THECL</name>
<feature type="domain" description="Neurotransmitter-gated ion-channel transmembrane" evidence="2">
    <location>
        <begin position="1"/>
        <end position="159"/>
    </location>
</feature>
<organism evidence="5">
    <name type="scientific">Thelazia callipaeda</name>
    <name type="common">Oriental eyeworm</name>
    <name type="synonym">Parasitic nematode</name>
    <dbReference type="NCBI Taxonomy" id="103827"/>
    <lineage>
        <taxon>Eukaryota</taxon>
        <taxon>Metazoa</taxon>
        <taxon>Ecdysozoa</taxon>
        <taxon>Nematoda</taxon>
        <taxon>Chromadorea</taxon>
        <taxon>Rhabditida</taxon>
        <taxon>Spirurina</taxon>
        <taxon>Spiruromorpha</taxon>
        <taxon>Thelazioidea</taxon>
        <taxon>Thelaziidae</taxon>
        <taxon>Thelazia</taxon>
    </lineage>
</organism>
<dbReference type="OMA" id="TSLCINK"/>
<keyword evidence="1" id="KW-0472">Membrane</keyword>
<dbReference type="InterPro" id="IPR038050">
    <property type="entry name" value="Neuro_actylchol_rec"/>
</dbReference>
<feature type="domain" description="Neurotransmitter-gated ion-channel transmembrane" evidence="2">
    <location>
        <begin position="229"/>
        <end position="320"/>
    </location>
</feature>
<reference evidence="3 4" key="2">
    <citation type="submission" date="2018-11" db="EMBL/GenBank/DDBJ databases">
        <authorList>
            <consortium name="Pathogen Informatics"/>
        </authorList>
    </citation>
    <scope>NUCLEOTIDE SEQUENCE [LARGE SCALE GENOMIC DNA]</scope>
</reference>
<dbReference type="CDD" id="cd19049">
    <property type="entry name" value="LGIC_TM_anion"/>
    <property type="match status" value="1"/>
</dbReference>
<keyword evidence="4" id="KW-1185">Reference proteome</keyword>
<proteinExistence type="predicted"/>